<feature type="compositionally biased region" description="Polar residues" evidence="1">
    <location>
        <begin position="1"/>
        <end position="20"/>
    </location>
</feature>
<dbReference type="GO" id="GO:0016787">
    <property type="term" value="F:hydrolase activity"/>
    <property type="evidence" value="ECO:0007669"/>
    <property type="project" value="UniProtKB-KW"/>
</dbReference>
<reference evidence="3" key="1">
    <citation type="journal article" date="2019" name="Int. J. Syst. Evol. Microbiol.">
        <title>The Global Catalogue of Microorganisms (GCM) 10K type strain sequencing project: providing services to taxonomists for standard genome sequencing and annotation.</title>
        <authorList>
            <consortium name="The Broad Institute Genomics Platform"/>
            <consortium name="The Broad Institute Genome Sequencing Center for Infectious Disease"/>
            <person name="Wu L."/>
            <person name="Ma J."/>
        </authorList>
    </citation>
    <scope>NUCLEOTIDE SEQUENCE [LARGE SCALE GENOMIC DNA]</scope>
    <source>
        <strain evidence="3">CCUG 54523</strain>
    </source>
</reference>
<comment type="caution">
    <text evidence="2">The sequence shown here is derived from an EMBL/GenBank/DDBJ whole genome shotgun (WGS) entry which is preliminary data.</text>
</comment>
<dbReference type="Gene3D" id="2.60.120.1390">
    <property type="match status" value="1"/>
</dbReference>
<dbReference type="RefSeq" id="WP_204978156.1">
    <property type="nucleotide sequence ID" value="NZ_JBHTII010000001.1"/>
</dbReference>
<feature type="region of interest" description="Disordered" evidence="1">
    <location>
        <begin position="1"/>
        <end position="36"/>
    </location>
</feature>
<dbReference type="EMBL" id="JBHTII010000001">
    <property type="protein sequence ID" value="MFD0790367.1"/>
    <property type="molecule type" value="Genomic_DNA"/>
</dbReference>
<organism evidence="2 3">
    <name type="scientific">Microbacterium insulae</name>
    <dbReference type="NCBI Taxonomy" id="483014"/>
    <lineage>
        <taxon>Bacteria</taxon>
        <taxon>Bacillati</taxon>
        <taxon>Actinomycetota</taxon>
        <taxon>Actinomycetes</taxon>
        <taxon>Micrococcales</taxon>
        <taxon>Microbacteriaceae</taxon>
        <taxon>Microbacterium</taxon>
    </lineage>
</organism>
<dbReference type="Proteomes" id="UP001597055">
    <property type="component" value="Unassembled WGS sequence"/>
</dbReference>
<keyword evidence="3" id="KW-1185">Reference proteome</keyword>
<accession>A0ABW3AH86</accession>
<protein>
    <submittedName>
        <fullName evidence="2">Glycoside hydrolase family 172 protein</fullName>
    </submittedName>
</protein>
<evidence type="ECO:0000313" key="2">
    <source>
        <dbReference type="EMBL" id="MFD0790367.1"/>
    </source>
</evidence>
<name>A0ABW3AH86_9MICO</name>
<proteinExistence type="predicted"/>
<evidence type="ECO:0000313" key="3">
    <source>
        <dbReference type="Proteomes" id="UP001597055"/>
    </source>
</evidence>
<evidence type="ECO:0000256" key="1">
    <source>
        <dbReference type="SAM" id="MobiDB-lite"/>
    </source>
</evidence>
<dbReference type="InterPro" id="IPR021345">
    <property type="entry name" value="DUF2961"/>
</dbReference>
<gene>
    <name evidence="2" type="ORF">ACFQ0P_08155</name>
</gene>
<sequence>MTGLESLTTLGARQSRSISAENPDGSRGGGGRAVDGTGAQAAERLGRGWKVAPAVRIDAGATAVLADIAGPAIIRHIWMTCDRSRWNTLILRAEWDGEGSPSIEVPLGDFFANGSPETALVTSEPIAVLVGGGMNSYWPMPFRERARITIENRGDTVHQFFFQIDYTLEDVPAATPYLHAQWRRSETIPGAIHTILDGVEGEGHYVGTVFDWTTAFDGWWGEGEVRFFLDGDGEYPTVCGTGVEDYVGGAWCFEMTPGAGYQTYSSAYLGFHQALDRRFAMYRWHIPDPIRFHSSLKVDVQALGWGHDDRYIQLVDDTLATVALWYQREPHAPFPVLDAG</sequence>
<keyword evidence="2" id="KW-0378">Hydrolase</keyword>
<dbReference type="Pfam" id="PF11175">
    <property type="entry name" value="DUF2961"/>
    <property type="match status" value="1"/>
</dbReference>